<accession>A7S6Z2</accession>
<evidence type="ECO:0000259" key="3">
    <source>
        <dbReference type="PROSITE" id="PS50225"/>
    </source>
</evidence>
<feature type="compositionally biased region" description="Polar residues" evidence="1">
    <location>
        <begin position="320"/>
        <end position="339"/>
    </location>
</feature>
<feature type="domain" description="SOCS box" evidence="3">
    <location>
        <begin position="998"/>
        <end position="1032"/>
    </location>
</feature>
<dbReference type="GO" id="GO:0035556">
    <property type="term" value="P:intracellular signal transduction"/>
    <property type="evidence" value="ECO:0007669"/>
    <property type="project" value="InterPro"/>
</dbReference>
<dbReference type="InterPro" id="IPR034113">
    <property type="entry name" value="SCP_GAPR1-like"/>
</dbReference>
<feature type="compositionally biased region" description="Low complexity" evidence="1">
    <location>
        <begin position="417"/>
        <end position="441"/>
    </location>
</feature>
<feature type="signal peptide" evidence="2">
    <location>
        <begin position="1"/>
        <end position="22"/>
    </location>
</feature>
<organism evidence="4 5">
    <name type="scientific">Nematostella vectensis</name>
    <name type="common">Starlet sea anemone</name>
    <dbReference type="NCBI Taxonomy" id="45351"/>
    <lineage>
        <taxon>Eukaryota</taxon>
        <taxon>Metazoa</taxon>
        <taxon>Cnidaria</taxon>
        <taxon>Anthozoa</taxon>
        <taxon>Hexacorallia</taxon>
        <taxon>Actiniaria</taxon>
        <taxon>Edwardsiidae</taxon>
        <taxon>Nematostella</taxon>
    </lineage>
</organism>
<gene>
    <name evidence="4" type="ORF">NEMVEDRAFT_v1g243289</name>
</gene>
<dbReference type="InterPro" id="IPR014044">
    <property type="entry name" value="CAP_dom"/>
</dbReference>
<reference evidence="4 5" key="1">
    <citation type="journal article" date="2007" name="Science">
        <title>Sea anemone genome reveals ancestral eumetazoan gene repertoire and genomic organization.</title>
        <authorList>
            <person name="Putnam N.H."/>
            <person name="Srivastava M."/>
            <person name="Hellsten U."/>
            <person name="Dirks B."/>
            <person name="Chapman J."/>
            <person name="Salamov A."/>
            <person name="Terry A."/>
            <person name="Shapiro H."/>
            <person name="Lindquist E."/>
            <person name="Kapitonov V.V."/>
            <person name="Jurka J."/>
            <person name="Genikhovich G."/>
            <person name="Grigoriev I.V."/>
            <person name="Lucas S.M."/>
            <person name="Steele R.E."/>
            <person name="Finnerty J.R."/>
            <person name="Technau U."/>
            <person name="Martindale M.Q."/>
            <person name="Rokhsar D.S."/>
        </authorList>
    </citation>
    <scope>NUCLEOTIDE SEQUENCE [LARGE SCALE GENOMIC DNA]</scope>
    <source>
        <strain evidence="5">CH2 X CH6</strain>
    </source>
</reference>
<dbReference type="Proteomes" id="UP000001593">
    <property type="component" value="Unassembled WGS sequence"/>
</dbReference>
<dbReference type="Pfam" id="PF07525">
    <property type="entry name" value="SOCS_box"/>
    <property type="match status" value="1"/>
</dbReference>
<evidence type="ECO:0000313" key="4">
    <source>
        <dbReference type="EMBL" id="EDO40544.1"/>
    </source>
</evidence>
<dbReference type="SUPFAM" id="SSF55797">
    <property type="entry name" value="PR-1-like"/>
    <property type="match status" value="1"/>
</dbReference>
<dbReference type="HOGENOM" id="CLU_291223_0_0_1"/>
<dbReference type="Gene3D" id="3.40.33.10">
    <property type="entry name" value="CAP"/>
    <property type="match status" value="1"/>
</dbReference>
<dbReference type="SUPFAM" id="SSF50978">
    <property type="entry name" value="WD40 repeat-like"/>
    <property type="match status" value="1"/>
</dbReference>
<name>A7S6Z2_NEMVE</name>
<dbReference type="Pfam" id="PF00188">
    <property type="entry name" value="CAP"/>
    <property type="match status" value="1"/>
</dbReference>
<dbReference type="GO" id="GO:0005615">
    <property type="term" value="C:extracellular space"/>
    <property type="evidence" value="ECO:0000318"/>
    <property type="project" value="GO_Central"/>
</dbReference>
<feature type="region of interest" description="Disordered" evidence="1">
    <location>
        <begin position="309"/>
        <end position="403"/>
    </location>
</feature>
<keyword evidence="5" id="KW-1185">Reference proteome</keyword>
<evidence type="ECO:0000313" key="5">
    <source>
        <dbReference type="Proteomes" id="UP000001593"/>
    </source>
</evidence>
<dbReference type="InterPro" id="IPR001283">
    <property type="entry name" value="CRISP-related"/>
</dbReference>
<dbReference type="eggNOG" id="KOG3017">
    <property type="taxonomic scope" value="Eukaryota"/>
</dbReference>
<dbReference type="CDD" id="cd03587">
    <property type="entry name" value="SOCS"/>
    <property type="match status" value="1"/>
</dbReference>
<dbReference type="FunFam" id="3.40.33.10:FF:000038">
    <property type="entry name" value="Predicted protein"/>
    <property type="match status" value="1"/>
</dbReference>
<dbReference type="Gene3D" id="1.10.750.20">
    <property type="entry name" value="SOCS box"/>
    <property type="match status" value="1"/>
</dbReference>
<feature type="compositionally biased region" description="Polar residues" evidence="1">
    <location>
        <begin position="350"/>
        <end position="362"/>
    </location>
</feature>
<feature type="compositionally biased region" description="Low complexity" evidence="1">
    <location>
        <begin position="450"/>
        <end position="464"/>
    </location>
</feature>
<dbReference type="PROSITE" id="PS50225">
    <property type="entry name" value="SOCS"/>
    <property type="match status" value="1"/>
</dbReference>
<dbReference type="AlphaFoldDB" id="A7S6Z2"/>
<dbReference type="SMART" id="SM00969">
    <property type="entry name" value="SOCS_box"/>
    <property type="match status" value="1"/>
</dbReference>
<feature type="chain" id="PRO_5002711790" description="SOCS box domain-containing protein" evidence="2">
    <location>
        <begin position="23"/>
        <end position="1049"/>
    </location>
</feature>
<dbReference type="InterPro" id="IPR036322">
    <property type="entry name" value="WD40_repeat_dom_sf"/>
</dbReference>
<dbReference type="PANTHER" id="PTHR10334">
    <property type="entry name" value="CYSTEINE-RICH SECRETORY PROTEIN-RELATED"/>
    <property type="match status" value="1"/>
</dbReference>
<dbReference type="EMBL" id="DS469590">
    <property type="protein sequence ID" value="EDO40544.1"/>
    <property type="molecule type" value="Genomic_DNA"/>
</dbReference>
<proteinExistence type="predicted"/>
<protein>
    <recommendedName>
        <fullName evidence="3">SOCS box domain-containing protein</fullName>
    </recommendedName>
</protein>
<evidence type="ECO:0000256" key="1">
    <source>
        <dbReference type="SAM" id="MobiDB-lite"/>
    </source>
</evidence>
<dbReference type="SUPFAM" id="SSF158235">
    <property type="entry name" value="SOCS box-like"/>
    <property type="match status" value="1"/>
</dbReference>
<dbReference type="InterPro" id="IPR035940">
    <property type="entry name" value="CAP_sf"/>
</dbReference>
<evidence type="ECO:0000256" key="2">
    <source>
        <dbReference type="SAM" id="SignalP"/>
    </source>
</evidence>
<dbReference type="CDD" id="cd05382">
    <property type="entry name" value="CAP_GAPR1-like"/>
    <property type="match status" value="1"/>
</dbReference>
<dbReference type="InterPro" id="IPR001496">
    <property type="entry name" value="SOCS_box"/>
</dbReference>
<dbReference type="InterPro" id="IPR036036">
    <property type="entry name" value="SOCS_box-like_dom_sf"/>
</dbReference>
<dbReference type="InParanoid" id="A7S6Z2"/>
<dbReference type="SMART" id="SM00198">
    <property type="entry name" value="SCP"/>
    <property type="match status" value="1"/>
</dbReference>
<feature type="compositionally biased region" description="Low complexity" evidence="1">
    <location>
        <begin position="378"/>
        <end position="403"/>
    </location>
</feature>
<feature type="region of interest" description="Disordered" evidence="1">
    <location>
        <begin position="417"/>
        <end position="464"/>
    </location>
</feature>
<dbReference type="PRINTS" id="PR00837">
    <property type="entry name" value="V5TPXLIKE"/>
</dbReference>
<sequence length="1049" mass="115890">MGDKFLVALLLTFELFAVRVTSINAPIGVRRNDDVMMNMPSVQHLFGTLKTSPREDYDFPRRTVDLHKASRSFGNNLQRLRSKEYMIANLKKNGVFENLLRELYLKNPVIHGKGSSAGFRTITGPERGAVLGSRLAKTMAQPIGSGSKHITEGEKVSGIITGEHTAKENKWLKQKAQHLSREKQIENIKQQLAMERKESKVNHLKLLHGQSLIKKKENTPDKESSLKVSTRKQLVDRFLRELLRRRLKRRQMSRHVGGMLLRRTQPLIKRTGSFKFHIPNGVGEGDFSISKSGLRLSMKLTLEDQATTTAATTSTAAPGNITTPTKGPITSNNTSTPTMSGGRKMPAKEPTTSTTGHSTRSKPTPTTPTIADNTAYLTTGPTTSGDKTTSAIKPTTPTTTEASNLTTELMTPEVTTTPTIESTTQTTPTTGPATGNTTTPTIQPIAADNSTKPPTTTPVSSTIPTTKPAPAQEGLFNICICPASPPTPNGCFLQDGQVMKRVMETHNKYRALHNATAMSLSCDMSRQAQEYAQKMADLDTLVHSGYSERPEQGESVTIVCGKGLDASINDAINKWYNEVCKYDFASGGPQPGANHFTQMVWKGSKKIGIGIAKKSEMTGTCAYVVVRYYPQGNFDPGDGAYTRNVQKGVFKFAFGNMLNLGHSIVELVENAAQMEQAKKLTVPDNLIREIRIPDEIQGDVITSDYNPTSGFFATLSNRGVYLWDPACCKVLANIDNEMVSYAKDLAFVSENIIAVSICIVSLTNPGKIVILIRKDEGFDAYQFCMGDFGLLFSMGIYVTPEKTLVVVGKDGNNSEEIRELFFDWEKVKLVRGELLGESPADDFLEEGEVYLEPDINNYKYICLGESIVFTSEFTWLKEQHLQRARPDVDQPLNATVNSANNSALKKIMRRFVIDYELKCLVKVSGIAYDGDHVIVAFNEDGIALLDTESLWAQEIATDIDPLGQIRLNHLGQLVVSVNENNTNLIKVYDYKPKKCTGSLRELCRMVIRDVMHSDFIRKVKELPIPLPIKMYVLHKAENMAAFEVSGLAT</sequence>
<keyword evidence="2" id="KW-0732">Signal</keyword>